<feature type="compositionally biased region" description="Pro residues" evidence="3">
    <location>
        <begin position="25"/>
        <end position="37"/>
    </location>
</feature>
<comment type="caution">
    <text evidence="4">The sequence shown here is derived from an EMBL/GenBank/DDBJ whole genome shotgun (WGS) entry which is preliminary data.</text>
</comment>
<dbReference type="GO" id="GO:0003677">
    <property type="term" value="F:DNA binding"/>
    <property type="evidence" value="ECO:0007669"/>
    <property type="project" value="InterPro"/>
</dbReference>
<name>A0A498KU18_MALDO</name>
<evidence type="ECO:0000256" key="2">
    <source>
        <dbReference type="ARBA" id="ARBA00023242"/>
    </source>
</evidence>
<feature type="region of interest" description="Disordered" evidence="3">
    <location>
        <begin position="494"/>
        <end position="584"/>
    </location>
</feature>
<dbReference type="STRING" id="3750.A0A498KU18"/>
<feature type="compositionally biased region" description="Basic residues" evidence="3">
    <location>
        <begin position="569"/>
        <end position="582"/>
    </location>
</feature>
<feature type="compositionally biased region" description="Polar residues" evidence="3">
    <location>
        <begin position="522"/>
        <end position="537"/>
    </location>
</feature>
<organism evidence="4 5">
    <name type="scientific">Malus domestica</name>
    <name type="common">Apple</name>
    <name type="synonym">Pyrus malus</name>
    <dbReference type="NCBI Taxonomy" id="3750"/>
    <lineage>
        <taxon>Eukaryota</taxon>
        <taxon>Viridiplantae</taxon>
        <taxon>Streptophyta</taxon>
        <taxon>Embryophyta</taxon>
        <taxon>Tracheophyta</taxon>
        <taxon>Spermatophyta</taxon>
        <taxon>Magnoliopsida</taxon>
        <taxon>eudicotyledons</taxon>
        <taxon>Gunneridae</taxon>
        <taxon>Pentapetalae</taxon>
        <taxon>rosids</taxon>
        <taxon>fabids</taxon>
        <taxon>Rosales</taxon>
        <taxon>Rosaceae</taxon>
        <taxon>Amygdaloideae</taxon>
        <taxon>Maleae</taxon>
        <taxon>Malus</taxon>
    </lineage>
</organism>
<feature type="compositionally biased region" description="Basic and acidic residues" evidence="3">
    <location>
        <begin position="499"/>
        <end position="515"/>
    </location>
</feature>
<dbReference type="SUPFAM" id="SSF48150">
    <property type="entry name" value="DNA-glycosylase"/>
    <property type="match status" value="1"/>
</dbReference>
<dbReference type="Gene3D" id="1.10.340.30">
    <property type="entry name" value="Hypothetical protein, domain 2"/>
    <property type="match status" value="1"/>
</dbReference>
<feature type="compositionally biased region" description="Polar residues" evidence="3">
    <location>
        <begin position="558"/>
        <end position="568"/>
    </location>
</feature>
<dbReference type="GO" id="GO:0005634">
    <property type="term" value="C:nucleus"/>
    <property type="evidence" value="ECO:0007669"/>
    <property type="project" value="UniProtKB-SubCell"/>
</dbReference>
<protein>
    <recommendedName>
        <fullName evidence="6">HhH-GPD domain-containing protein</fullName>
    </recommendedName>
</protein>
<dbReference type="Proteomes" id="UP000290289">
    <property type="component" value="Chromosome 1"/>
</dbReference>
<feature type="region of interest" description="Disordered" evidence="3">
    <location>
        <begin position="176"/>
        <end position="208"/>
    </location>
</feature>
<evidence type="ECO:0000256" key="1">
    <source>
        <dbReference type="ARBA" id="ARBA00004123"/>
    </source>
</evidence>
<accession>A0A498KU18</accession>
<gene>
    <name evidence="4" type="ORF">DVH24_023383</name>
</gene>
<keyword evidence="2" id="KW-0539">Nucleus</keyword>
<reference evidence="4 5" key="1">
    <citation type="submission" date="2018-10" db="EMBL/GenBank/DDBJ databases">
        <title>A high-quality apple genome assembly.</title>
        <authorList>
            <person name="Hu J."/>
        </authorList>
    </citation>
    <scope>NUCLEOTIDE SEQUENCE [LARGE SCALE GENOMIC DNA]</scope>
    <source>
        <strain evidence="5">cv. HFTH1</strain>
        <tissue evidence="4">Young leaf</tissue>
    </source>
</reference>
<dbReference type="FunFam" id="1.10.340.30:FF:000007">
    <property type="entry name" value="Methyl-CpG-binding domain protein 4"/>
    <property type="match status" value="1"/>
</dbReference>
<dbReference type="AlphaFoldDB" id="A0A498KU18"/>
<dbReference type="GO" id="GO:0006281">
    <property type="term" value="P:DNA repair"/>
    <property type="evidence" value="ECO:0007669"/>
    <property type="project" value="InterPro"/>
</dbReference>
<evidence type="ECO:0000313" key="4">
    <source>
        <dbReference type="EMBL" id="RXI09222.1"/>
    </source>
</evidence>
<keyword evidence="5" id="KW-1185">Reference proteome</keyword>
<dbReference type="PANTHER" id="PTHR15074:SF0">
    <property type="entry name" value="METHYL-CPG-BINDING DOMAIN PROTEIN 4-LIKE PROTEIN"/>
    <property type="match status" value="1"/>
</dbReference>
<feature type="region of interest" description="Disordered" evidence="3">
    <location>
        <begin position="1"/>
        <end position="120"/>
    </location>
</feature>
<feature type="compositionally biased region" description="Low complexity" evidence="3">
    <location>
        <begin position="176"/>
        <end position="189"/>
    </location>
</feature>
<evidence type="ECO:0000256" key="3">
    <source>
        <dbReference type="SAM" id="MobiDB-lite"/>
    </source>
</evidence>
<evidence type="ECO:0000313" key="5">
    <source>
        <dbReference type="Proteomes" id="UP000290289"/>
    </source>
</evidence>
<dbReference type="InterPro" id="IPR045138">
    <property type="entry name" value="MeCP2/MBD4"/>
</dbReference>
<dbReference type="GO" id="GO:0003824">
    <property type="term" value="F:catalytic activity"/>
    <property type="evidence" value="ECO:0007669"/>
    <property type="project" value="InterPro"/>
</dbReference>
<feature type="region of interest" description="Disordered" evidence="3">
    <location>
        <begin position="647"/>
        <end position="668"/>
    </location>
</feature>
<evidence type="ECO:0008006" key="6">
    <source>
        <dbReference type="Google" id="ProtNLM"/>
    </source>
</evidence>
<dbReference type="EMBL" id="RDQH01000327">
    <property type="protein sequence ID" value="RXI09222.1"/>
    <property type="molecule type" value="Genomic_DNA"/>
</dbReference>
<dbReference type="SMR" id="A0A498KU18"/>
<dbReference type="InterPro" id="IPR011257">
    <property type="entry name" value="DNA_glycosylase"/>
</dbReference>
<feature type="compositionally biased region" description="Basic and acidic residues" evidence="3">
    <location>
        <begin position="75"/>
        <end position="86"/>
    </location>
</feature>
<dbReference type="OrthoDB" id="10265068at2759"/>
<feature type="region of interest" description="Disordered" evidence="3">
    <location>
        <begin position="330"/>
        <end position="364"/>
    </location>
</feature>
<dbReference type="PANTHER" id="PTHR15074">
    <property type="entry name" value="METHYL-CPG-BINDING PROTEIN"/>
    <property type="match status" value="1"/>
</dbReference>
<proteinExistence type="predicted"/>
<comment type="subcellular location">
    <subcellularLocation>
        <location evidence="1">Nucleus</location>
    </subcellularLocation>
</comment>
<sequence length="834" mass="93724">MEEGERPLCPQQQQQQPIKKKKNQPQPPPPPPPPPVIETPSLIGEDSGGKRRKKKKKEEEGCANFASLPVAVPEEDNKSKNSEGNKKKSKGKRKNNGNSVADDADCKRRRKTPILVGDRVVSPYFQNHHGGRGGGEKGKTFSSNIVNIQICETEIKFKKHKHKKKKEPVNCNAGLLEAEANPNANDNANSKPTNKRRRKLSESDDGHRVVSPYFQNLGKEKGNILPASAISSELVFSNVVAETERSSYGNQTKKNKNSEQGICNVDSLDVNSNVNSDHKSRWIVPVCVGERVVSPYFLNQRGDIKKGEMLETSLDNSGINVVAEIEKVSHEHKTKKKEHAGSDGIGIKNTRTGVTQHDNDKSSDSYAPKLEEIILKAIHKDEKIESAGVATGEAEIFGDNCIEKKKKKRITKEKKMENHERSTIMKVVKEKERDVKEKSGINHQIKASQSNNVILSLEDVLAQFAYNAGASMNNTRIDKYEKMVRNVQTYSQISSAKKQVVEEKEEKKYQNESETKPPFPLNNITNSSILVSESGRSTTEEHATMPSTCRTFGDEKVSPNSAENGQVSSKRRKNNEKHKRRARVEVRKVSPYFQKSGVEEAMVNWGDDTKAKPPKRCSKTCSTSVKVSPYFQKEHKADGNVVGHLLGSKKKRNRSPGIKTALSASQKKDEAYLRRTPDNTWVPPRSEHGLIQEDHYHDPWRVLVICMLLNRTRGLQAKRVISDLFTLCPDAKAATEVATEDIEKTIKTLGLHKKRALMIQHLSREYLEESWTHVTQLHGVGKYAADAYAIFCTGRWERVKPTDHMLNFYWEFLRKTVPRDGVRESLVGEQIVAS</sequence>